<reference evidence="1 2" key="1">
    <citation type="submission" date="2019-07" db="EMBL/GenBank/DDBJ databases">
        <title>Whole genome shotgun sequence of Methylobacterium gnaphalii NBRC 107716.</title>
        <authorList>
            <person name="Hosoyama A."/>
            <person name="Uohara A."/>
            <person name="Ohji S."/>
            <person name="Ichikawa N."/>
        </authorList>
    </citation>
    <scope>NUCLEOTIDE SEQUENCE [LARGE SCALE GENOMIC DNA]</scope>
    <source>
        <strain evidence="1 2">NBRC 107716</strain>
    </source>
</reference>
<evidence type="ECO:0000313" key="2">
    <source>
        <dbReference type="Proteomes" id="UP000321750"/>
    </source>
</evidence>
<dbReference type="AlphaFoldDB" id="A0A512JRL7"/>
<proteinExistence type="predicted"/>
<evidence type="ECO:0000313" key="1">
    <source>
        <dbReference type="EMBL" id="GEP12597.1"/>
    </source>
</evidence>
<protein>
    <submittedName>
        <fullName evidence="1">Uncharacterized protein</fullName>
    </submittedName>
</protein>
<dbReference type="EMBL" id="BJZV01000051">
    <property type="protein sequence ID" value="GEP12597.1"/>
    <property type="molecule type" value="Genomic_DNA"/>
</dbReference>
<sequence>MTPLLEDLTELVAEIDPALTPLANGYSEAVILLASLSVGADEEQIAAALEFDQTFVRVVGKRLREAGIWLGKREVCHARTEAWTSEGGGVAFAMDLAVALGDMETAGIQDDELTSRLTEQGRASVSGMGKGTLQ</sequence>
<name>A0A512JRL7_9HYPH</name>
<dbReference type="RefSeq" id="WP_147048943.1">
    <property type="nucleotide sequence ID" value="NZ_BJZV01000051.1"/>
</dbReference>
<gene>
    <name evidence="1" type="ORF">MGN01_44420</name>
</gene>
<organism evidence="1 2">
    <name type="scientific">Methylobacterium gnaphalii</name>
    <dbReference type="NCBI Taxonomy" id="1010610"/>
    <lineage>
        <taxon>Bacteria</taxon>
        <taxon>Pseudomonadati</taxon>
        <taxon>Pseudomonadota</taxon>
        <taxon>Alphaproteobacteria</taxon>
        <taxon>Hyphomicrobiales</taxon>
        <taxon>Methylobacteriaceae</taxon>
        <taxon>Methylobacterium</taxon>
    </lineage>
</organism>
<dbReference type="Proteomes" id="UP000321750">
    <property type="component" value="Unassembled WGS sequence"/>
</dbReference>
<comment type="caution">
    <text evidence="1">The sequence shown here is derived from an EMBL/GenBank/DDBJ whole genome shotgun (WGS) entry which is preliminary data.</text>
</comment>
<keyword evidence="2" id="KW-1185">Reference proteome</keyword>
<accession>A0A512JRL7</accession>